<feature type="transmembrane region" description="Helical" evidence="1">
    <location>
        <begin position="6"/>
        <end position="26"/>
    </location>
</feature>
<evidence type="ECO:0000313" key="2">
    <source>
        <dbReference type="EMBL" id="KAI3425966.1"/>
    </source>
</evidence>
<organism evidence="2 3">
    <name type="scientific">Chlorella vulgaris</name>
    <name type="common">Green alga</name>
    <dbReference type="NCBI Taxonomy" id="3077"/>
    <lineage>
        <taxon>Eukaryota</taxon>
        <taxon>Viridiplantae</taxon>
        <taxon>Chlorophyta</taxon>
        <taxon>core chlorophytes</taxon>
        <taxon>Trebouxiophyceae</taxon>
        <taxon>Chlorellales</taxon>
        <taxon>Chlorellaceae</taxon>
        <taxon>Chlorella clade</taxon>
        <taxon>Chlorella</taxon>
    </lineage>
</organism>
<name>A0A9D4THS5_CHLVU</name>
<feature type="transmembrane region" description="Helical" evidence="1">
    <location>
        <begin position="80"/>
        <end position="101"/>
    </location>
</feature>
<comment type="caution">
    <text evidence="2">The sequence shown here is derived from an EMBL/GenBank/DDBJ whole genome shotgun (WGS) entry which is preliminary data.</text>
</comment>
<dbReference type="EMBL" id="SIDB01000011">
    <property type="protein sequence ID" value="KAI3425966.1"/>
    <property type="molecule type" value="Genomic_DNA"/>
</dbReference>
<reference evidence="2" key="2">
    <citation type="submission" date="2020-11" db="EMBL/GenBank/DDBJ databases">
        <authorList>
            <person name="Cecchin M."/>
            <person name="Marcolungo L."/>
            <person name="Rossato M."/>
            <person name="Girolomoni L."/>
            <person name="Cosentino E."/>
            <person name="Cuine S."/>
            <person name="Li-Beisson Y."/>
            <person name="Delledonne M."/>
            <person name="Ballottari M."/>
        </authorList>
    </citation>
    <scope>NUCLEOTIDE SEQUENCE</scope>
    <source>
        <strain evidence="2">211/11P</strain>
        <tissue evidence="2">Whole cell</tissue>
    </source>
</reference>
<dbReference type="Proteomes" id="UP001055712">
    <property type="component" value="Unassembled WGS sequence"/>
</dbReference>
<dbReference type="AlphaFoldDB" id="A0A9D4THS5"/>
<keyword evidence="1" id="KW-0812">Transmembrane</keyword>
<feature type="transmembrane region" description="Helical" evidence="1">
    <location>
        <begin position="122"/>
        <end position="149"/>
    </location>
</feature>
<evidence type="ECO:0000256" key="1">
    <source>
        <dbReference type="SAM" id="Phobius"/>
    </source>
</evidence>
<keyword evidence="1" id="KW-1133">Transmembrane helix</keyword>
<protein>
    <submittedName>
        <fullName evidence="2">Uncharacterized protein</fullName>
    </submittedName>
</protein>
<keyword evidence="1" id="KW-0472">Membrane</keyword>
<accession>A0A9D4THS5</accession>
<feature type="transmembrane region" description="Helical" evidence="1">
    <location>
        <begin position="47"/>
        <end position="68"/>
    </location>
</feature>
<gene>
    <name evidence="2" type="ORF">D9Q98_007935</name>
</gene>
<proteinExistence type="predicted"/>
<reference evidence="2" key="1">
    <citation type="journal article" date="2019" name="Plant J.">
        <title>Chlorella vulgaris genome assembly and annotation reveals the molecular basis for metabolic acclimation to high light conditions.</title>
        <authorList>
            <person name="Cecchin M."/>
            <person name="Marcolungo L."/>
            <person name="Rossato M."/>
            <person name="Girolomoni L."/>
            <person name="Cosentino E."/>
            <person name="Cuine S."/>
            <person name="Li-Beisson Y."/>
            <person name="Delledonne M."/>
            <person name="Ballottari M."/>
        </authorList>
    </citation>
    <scope>NUCLEOTIDE SEQUENCE</scope>
    <source>
        <strain evidence="2">211/11P</strain>
    </source>
</reference>
<evidence type="ECO:0000313" key="3">
    <source>
        <dbReference type="Proteomes" id="UP001055712"/>
    </source>
</evidence>
<sequence length="224" mass="24141">MPLPAPVLAVKGLGWAWGLWFVALGSQRAKRLQLDDVTACSVGPSQLLLCYRLAMLAWGLFIGISQVLDKGSRVFAFYTVWNWWLLTAFFALGSWASLRARRHQQPGRRTKQQAGPAPEAGLLCRATSVTFCVVAPMVLVIDSLTWLVLVPMLKAAERDPERAAMWHSAHHNFESYNAKQGSALGWAGVPTPAAPCRRLPTLPPADVAGCGSADVGAAGADAHV</sequence>
<dbReference type="OrthoDB" id="419711at2759"/>
<keyword evidence="3" id="KW-1185">Reference proteome</keyword>